<comment type="caution">
    <text evidence="4">The sequence shown here is derived from an EMBL/GenBank/DDBJ whole genome shotgun (WGS) entry which is preliminary data.</text>
</comment>
<keyword evidence="5" id="KW-1185">Reference proteome</keyword>
<feature type="domain" description="Core-binding (CB)" evidence="3">
    <location>
        <begin position="2"/>
        <end position="93"/>
    </location>
</feature>
<evidence type="ECO:0000313" key="5">
    <source>
        <dbReference type="Proteomes" id="UP001227831"/>
    </source>
</evidence>
<evidence type="ECO:0000256" key="2">
    <source>
        <dbReference type="PROSITE-ProRule" id="PRU01248"/>
    </source>
</evidence>
<dbReference type="PROSITE" id="PS51900">
    <property type="entry name" value="CB"/>
    <property type="match status" value="1"/>
</dbReference>
<dbReference type="InterPro" id="IPR044068">
    <property type="entry name" value="CB"/>
</dbReference>
<accession>A0ABU1A912</accession>
<dbReference type="EMBL" id="JAVCWF010000001">
    <property type="protein sequence ID" value="MDQ7937404.1"/>
    <property type="molecule type" value="Genomic_DNA"/>
</dbReference>
<dbReference type="Proteomes" id="UP001227831">
    <property type="component" value="Unassembled WGS sequence"/>
</dbReference>
<protein>
    <submittedName>
        <fullName evidence="4">Phage integrase N-terminal SAM-like domain-containing protein</fullName>
    </submittedName>
</protein>
<proteinExistence type="predicted"/>
<name>A0ABU1A912_9LACO</name>
<dbReference type="Pfam" id="PF13495">
    <property type="entry name" value="Phage_int_SAM_4"/>
    <property type="match status" value="1"/>
</dbReference>
<evidence type="ECO:0000313" key="4">
    <source>
        <dbReference type="EMBL" id="MDQ7937404.1"/>
    </source>
</evidence>
<keyword evidence="1 2" id="KW-0238">DNA-binding</keyword>
<dbReference type="InterPro" id="IPR011010">
    <property type="entry name" value="DNA_brk_join_enz"/>
</dbReference>
<dbReference type="SUPFAM" id="SSF56349">
    <property type="entry name" value="DNA breaking-rejoining enzymes"/>
    <property type="match status" value="1"/>
</dbReference>
<evidence type="ECO:0000256" key="1">
    <source>
        <dbReference type="ARBA" id="ARBA00023125"/>
    </source>
</evidence>
<gene>
    <name evidence="4" type="ORF">RA086_07155</name>
</gene>
<evidence type="ECO:0000259" key="3">
    <source>
        <dbReference type="PROSITE" id="PS51900"/>
    </source>
</evidence>
<dbReference type="InterPro" id="IPR010998">
    <property type="entry name" value="Integrase_recombinase_N"/>
</dbReference>
<dbReference type="RefSeq" id="WP_308703152.1">
    <property type="nucleotide sequence ID" value="NZ_JAVCWF010000001.1"/>
</dbReference>
<reference evidence="4 5" key="1">
    <citation type="journal article" date="2023" name="Int. J. Syst. Evol. Microbiol.">
        <title>Lactiplantibacillus brownii sp. nov., a novel psychrotolerant species isolated from sauerkraut.</title>
        <authorList>
            <person name="Heng Y.C."/>
            <person name="Silvaraju S."/>
            <person name="Lee J.K.Y."/>
            <person name="Kittelmann S."/>
        </authorList>
    </citation>
    <scope>NUCLEOTIDE SEQUENCE [LARGE SCALE GENOMIC DNA]</scope>
    <source>
        <strain evidence="4 5">WILCCON 0030</strain>
    </source>
</reference>
<organism evidence="4 5">
    <name type="scientific">Lactiplantibacillus brownii</name>
    <dbReference type="NCBI Taxonomy" id="3069269"/>
    <lineage>
        <taxon>Bacteria</taxon>
        <taxon>Bacillati</taxon>
        <taxon>Bacillota</taxon>
        <taxon>Bacilli</taxon>
        <taxon>Lactobacillales</taxon>
        <taxon>Lactobacillaceae</taxon>
        <taxon>Lactiplantibacillus</taxon>
    </lineage>
</organism>
<dbReference type="InterPro" id="IPR004107">
    <property type="entry name" value="Integrase_SAM-like_N"/>
</dbReference>
<sequence length="284" mass="32865">MTSQFPYKKSFVQQLQADGKQPQTINQYQLTLADFFQYEQHFNPTYHASGLIADITENDIKAYLAMLRDRREFKTSTINKSLSNLNGYFSFLFAYRTITTLPTFAIKGQPVGAEQPVDDWPVQLPDLLTNADLHVYTRAFLLFTCKSYTASEILAPNFYQQLNHLTFSTNEQVFLTTFSDFLVPLQSEFDTKDLFLKQRKRGDDPHLSLAALHKYLTGDSQRAGLPLTPVLLRQSFVLWFLREHRATDLASVMHDLRLDLTSLGYYQNLLRKQDLQRLRANKLS</sequence>
<dbReference type="Gene3D" id="1.10.150.130">
    <property type="match status" value="1"/>
</dbReference>